<organism evidence="1 2">
    <name type="scientific">Chryseobacterium kwangjuense</name>
    <dbReference type="NCBI Taxonomy" id="267125"/>
    <lineage>
        <taxon>Bacteria</taxon>
        <taxon>Pseudomonadati</taxon>
        <taxon>Bacteroidota</taxon>
        <taxon>Flavobacteriia</taxon>
        <taxon>Flavobacteriales</taxon>
        <taxon>Weeksellaceae</taxon>
        <taxon>Chryseobacterium group</taxon>
        <taxon>Chryseobacterium</taxon>
    </lineage>
</organism>
<accession>A0A135WER7</accession>
<dbReference type="AlphaFoldDB" id="A0A135WER7"/>
<sequence>MAEHYALPFSKIEKIMETLELREIISKDWRTDDYIKKQLLCNKLKYSNDLSRFRILDYNINDYDGIAEEKYIKDDKENTIYLKTYLNKNKELVDLVQQQCEIKFEINAAKEKISCQLIYFYHRDADKEELRRKKAIILETFSYEEFRNLVMHVGYDDFENYGDYKNYFTEIYKSGFLKARSAEELKFLYTHTPEFIFKRMALQDETIFGHLLALTKLDDTGIFSGWEDGSSALVNVLKTFSSHHFLLEKFKSDPELCNRIYFNLDGFSELEGEMKSNRIIFATFLMEGCLLSENRPKTGAPTFKIGNEYKVNTEVFGLSGDLLGFGKSNEKTFFLQQQKEVVKRVLIVPKEGDPNATELTTEDSDEGAEFYPLEMVYFIEQRQSETHNEAYQKDAVVMMVPAIYVKALADAEKWEDINETIRIVADMFGIVFGIGALALSGNPYVLLAAAADLSLALPDLTIQVFREEIAKLPGGEEFLRQWDLIYNVVGSVVAVPQLAVGLSQIVAAFYKSCLTLLKSSVKVAENVRQGLRASAISVFLDLNSGAFQRKDLRLFSPTEWVIPSAGFFSKTSECDALIQNGAFFMELDAAAIMESIKKGNGINPDIIGSISSNRKFALVYKGEIVAQGSRYDKTYQKVLQDIRKVSYSSEEVGRVLESLFNRRRIVSVEEGVELGMTPGKGIKMGYRLIDEFGNYAGELIRAQEKGDKLTYSLSVRGKAQKLNCFTRLLDEKSAQANRLPVYGNERMLMGDFNIPIAITDKYSGLGDLVLSDAMAFYQTNKKFGQLDGVIGWWKKATMYDDYGGQSINLTKFWEARAAGKSIEEAALSTFTGSKMKAKGFGKVRYEIDNIEEDQVIINFLKK</sequence>
<name>A0A135WER7_9FLAO</name>
<proteinExistence type="predicted"/>
<comment type="caution">
    <text evidence="1">The sequence shown here is derived from an EMBL/GenBank/DDBJ whole genome shotgun (WGS) entry which is preliminary data.</text>
</comment>
<reference evidence="1 2" key="2">
    <citation type="journal article" date="2016" name="Genome Announc.">
        <title>Draft Genome Sequence of a Biocontrol Rhizobacterium, Chryseobacterium kwangjuense Strain KJ1R5, Isolated from Pepper (Capsicum annuum).</title>
        <authorList>
            <person name="Jeong J.J."/>
            <person name="Park H."/>
            <person name="Park B.H."/>
            <person name="Mannaa M."/>
            <person name="Sang M.K."/>
            <person name="Choi I.G."/>
            <person name="Kim K.D."/>
        </authorList>
    </citation>
    <scope>NUCLEOTIDE SEQUENCE [LARGE SCALE GENOMIC DNA]</scope>
    <source>
        <strain evidence="1 2">KJ1R5</strain>
    </source>
</reference>
<evidence type="ECO:0000313" key="2">
    <source>
        <dbReference type="Proteomes" id="UP000070513"/>
    </source>
</evidence>
<protein>
    <submittedName>
        <fullName evidence="1">Uncharacterized protein</fullName>
    </submittedName>
</protein>
<dbReference type="Proteomes" id="UP000070513">
    <property type="component" value="Unassembled WGS sequence"/>
</dbReference>
<gene>
    <name evidence="1" type="ORF">AU378_12555</name>
</gene>
<evidence type="ECO:0000313" key="1">
    <source>
        <dbReference type="EMBL" id="KXH83242.1"/>
    </source>
</evidence>
<reference evidence="2" key="1">
    <citation type="submission" date="2015-12" db="EMBL/GenBank/DDBJ databases">
        <title>Genome sequence of a biocontrol rhizobacterium Chryseobacterium kwangjuense strain KJ1R5 isolated from pepper (Capsicum annuum L.).</title>
        <authorList>
            <person name="Jeong J.-J."/>
            <person name="Park H."/>
            <person name="Mannaa M."/>
            <person name="Sang M.K."/>
            <person name="Choi I.-G."/>
            <person name="Kim K.D."/>
        </authorList>
    </citation>
    <scope>NUCLEOTIDE SEQUENCE [LARGE SCALE GENOMIC DNA]</scope>
    <source>
        <strain evidence="2">KJ1R5</strain>
    </source>
</reference>
<dbReference type="EMBL" id="LPUR01000011">
    <property type="protein sequence ID" value="KXH83242.1"/>
    <property type="molecule type" value="Genomic_DNA"/>
</dbReference>